<evidence type="ECO:0000256" key="3">
    <source>
        <dbReference type="ARBA" id="ARBA00022598"/>
    </source>
</evidence>
<evidence type="ECO:0000256" key="8">
    <source>
        <dbReference type="ARBA" id="ARBA00042242"/>
    </source>
</evidence>
<dbReference type="InterPro" id="IPR037123">
    <property type="entry name" value="PRibGlycinamide_synth_C_sf"/>
</dbReference>
<sequence>MRVVVVGKGGREHALAQKIKESNLLSELWVCPGNPGMAKAGINCAPVETAEAIEAFCLENNVSLVVIGPEALILSDLKARLEMQGIPCFAPTKNVAQLESSKLFCKNILHDADVPTAKVLVTHAIDEAMAAIEAHNFASPLVLKADGLAAGKGVWVCENKAQALEGLTNLTTQFGFPLLIEECLIGKELSAFALCDGKDFVILGTACDYKRITPDLFSANTGGMGAFSPCDFITQEDTETIHQIFVKTLNCLHEKNLSYQGFLFAGLMKTAKGLYVLEYNVRMGDPETQALVPRIQSDLLELISAATKHELAGKQCKLSEEVSVHVVAVSKGYPEAKMLLGAELNLPQTLNTQLYFAGVSEKDQKLVNSGGRVLGVTALASSKETARTQAYDDIQKIAYEGMYFRKDIGQ</sequence>
<proteinExistence type="inferred from homology"/>
<dbReference type="RefSeq" id="WP_243537545.1">
    <property type="nucleotide sequence ID" value="NZ_CP093442.1"/>
</dbReference>
<feature type="domain" description="ATP-grasp" evidence="11">
    <location>
        <begin position="106"/>
        <end position="308"/>
    </location>
</feature>
<name>A0ABY4C8I8_9BACT</name>
<dbReference type="SMART" id="SM01210">
    <property type="entry name" value="GARS_C"/>
    <property type="match status" value="1"/>
</dbReference>
<reference evidence="12" key="1">
    <citation type="submission" date="2022-03" db="EMBL/GenBank/DDBJ databases">
        <title>Genome Identification and Characterization of new species Bdellovibrio reynosense LBG001 sp. nov. from a Mexico soil sample.</title>
        <authorList>
            <person name="Camilli A."/>
            <person name="Ajao Y."/>
            <person name="Guo X."/>
        </authorList>
    </citation>
    <scope>NUCLEOTIDE SEQUENCE</scope>
    <source>
        <strain evidence="12">LBG001</strain>
    </source>
</reference>
<dbReference type="Pfam" id="PF02844">
    <property type="entry name" value="GARS_N"/>
    <property type="match status" value="1"/>
</dbReference>
<keyword evidence="4 10" id="KW-0547">Nucleotide-binding</keyword>
<accession>A0ABY4C8I8</accession>
<dbReference type="Proteomes" id="UP000830116">
    <property type="component" value="Chromosome"/>
</dbReference>
<comment type="similarity">
    <text evidence="7">Belongs to the GARS family.</text>
</comment>
<dbReference type="InterPro" id="IPR020560">
    <property type="entry name" value="PRibGlycinamide_synth_C-dom"/>
</dbReference>
<dbReference type="SUPFAM" id="SSF51246">
    <property type="entry name" value="Rudiment single hybrid motif"/>
    <property type="match status" value="1"/>
</dbReference>
<keyword evidence="5" id="KW-0658">Purine biosynthesis</keyword>
<evidence type="ECO:0000313" key="12">
    <source>
        <dbReference type="EMBL" id="UOF01188.1"/>
    </source>
</evidence>
<dbReference type="InterPro" id="IPR000115">
    <property type="entry name" value="PRibGlycinamide_synth"/>
</dbReference>
<dbReference type="PANTHER" id="PTHR43472">
    <property type="entry name" value="PHOSPHORIBOSYLAMINE--GLYCINE LIGASE"/>
    <property type="match status" value="1"/>
</dbReference>
<dbReference type="NCBIfam" id="TIGR00877">
    <property type="entry name" value="purD"/>
    <property type="match status" value="1"/>
</dbReference>
<protein>
    <recommendedName>
        <fullName evidence="2">phosphoribosylamine--glycine ligase</fullName>
        <ecNumber evidence="2">6.3.4.13</ecNumber>
    </recommendedName>
    <alternativeName>
        <fullName evidence="8">Glycinamide ribonucleotide synthetase</fullName>
    </alternativeName>
    <alternativeName>
        <fullName evidence="9">Phosphoribosylglycinamide synthetase</fullName>
    </alternativeName>
</protein>
<dbReference type="EC" id="6.3.4.13" evidence="2"/>
<dbReference type="Pfam" id="PF01071">
    <property type="entry name" value="GARS_A"/>
    <property type="match status" value="1"/>
</dbReference>
<organism evidence="12 13">
    <name type="scientific">Bdellovibrio reynosensis</name>
    <dbReference type="NCBI Taxonomy" id="2835041"/>
    <lineage>
        <taxon>Bacteria</taxon>
        <taxon>Pseudomonadati</taxon>
        <taxon>Bdellovibrionota</taxon>
        <taxon>Bdellovibrionia</taxon>
        <taxon>Bdellovibrionales</taxon>
        <taxon>Pseudobdellovibrionaceae</taxon>
        <taxon>Bdellovibrio</taxon>
    </lineage>
</organism>
<comment type="pathway">
    <text evidence="1">Purine metabolism; IMP biosynthesis via de novo pathway; N(1)-(5-phospho-D-ribosyl)glycinamide from 5-phospho-alpha-D-ribose 1-diphosphate: step 2/2.</text>
</comment>
<dbReference type="Gene3D" id="3.90.600.10">
    <property type="entry name" value="Phosphoribosylglycinamide synthetase, C-terminal domain"/>
    <property type="match status" value="1"/>
</dbReference>
<keyword evidence="13" id="KW-1185">Reference proteome</keyword>
<evidence type="ECO:0000256" key="5">
    <source>
        <dbReference type="ARBA" id="ARBA00022755"/>
    </source>
</evidence>
<evidence type="ECO:0000256" key="4">
    <source>
        <dbReference type="ARBA" id="ARBA00022741"/>
    </source>
</evidence>
<evidence type="ECO:0000256" key="2">
    <source>
        <dbReference type="ARBA" id="ARBA00013255"/>
    </source>
</evidence>
<dbReference type="Gene3D" id="3.40.50.20">
    <property type="match status" value="1"/>
</dbReference>
<dbReference type="GO" id="GO:0004637">
    <property type="term" value="F:phosphoribosylamine-glycine ligase activity"/>
    <property type="evidence" value="ECO:0007669"/>
    <property type="project" value="UniProtKB-EC"/>
</dbReference>
<dbReference type="InterPro" id="IPR020561">
    <property type="entry name" value="PRibGlycinamid_synth_ATP-grasp"/>
</dbReference>
<evidence type="ECO:0000256" key="7">
    <source>
        <dbReference type="ARBA" id="ARBA00038345"/>
    </source>
</evidence>
<dbReference type="InterPro" id="IPR011761">
    <property type="entry name" value="ATP-grasp"/>
</dbReference>
<dbReference type="Pfam" id="PF02843">
    <property type="entry name" value="GARS_C"/>
    <property type="match status" value="1"/>
</dbReference>
<dbReference type="InterPro" id="IPR020562">
    <property type="entry name" value="PRibGlycinamide_synth_N"/>
</dbReference>
<dbReference type="SUPFAM" id="SSF56059">
    <property type="entry name" value="Glutathione synthetase ATP-binding domain-like"/>
    <property type="match status" value="1"/>
</dbReference>
<dbReference type="InterPro" id="IPR013815">
    <property type="entry name" value="ATP_grasp_subdomain_1"/>
</dbReference>
<gene>
    <name evidence="12" type="primary">purD</name>
    <name evidence="12" type="ORF">MNR06_15925</name>
</gene>
<dbReference type="InterPro" id="IPR016185">
    <property type="entry name" value="PreATP-grasp_dom_sf"/>
</dbReference>
<dbReference type="SUPFAM" id="SSF52440">
    <property type="entry name" value="PreATP-grasp domain"/>
    <property type="match status" value="1"/>
</dbReference>
<dbReference type="EMBL" id="CP093442">
    <property type="protein sequence ID" value="UOF01188.1"/>
    <property type="molecule type" value="Genomic_DNA"/>
</dbReference>
<dbReference type="SMART" id="SM01209">
    <property type="entry name" value="GARS_A"/>
    <property type="match status" value="1"/>
</dbReference>
<keyword evidence="3 12" id="KW-0436">Ligase</keyword>
<evidence type="ECO:0000256" key="9">
    <source>
        <dbReference type="ARBA" id="ARBA00042864"/>
    </source>
</evidence>
<evidence type="ECO:0000313" key="13">
    <source>
        <dbReference type="Proteomes" id="UP000830116"/>
    </source>
</evidence>
<keyword evidence="6 10" id="KW-0067">ATP-binding</keyword>
<dbReference type="InterPro" id="IPR011054">
    <property type="entry name" value="Rudment_hybrid_motif"/>
</dbReference>
<evidence type="ECO:0000259" key="11">
    <source>
        <dbReference type="PROSITE" id="PS50975"/>
    </source>
</evidence>
<evidence type="ECO:0000256" key="6">
    <source>
        <dbReference type="ARBA" id="ARBA00022840"/>
    </source>
</evidence>
<dbReference type="Gene3D" id="3.30.470.20">
    <property type="entry name" value="ATP-grasp fold, B domain"/>
    <property type="match status" value="1"/>
</dbReference>
<dbReference type="PANTHER" id="PTHR43472:SF1">
    <property type="entry name" value="PHOSPHORIBOSYLAMINE--GLYCINE LIGASE, CHLOROPLASTIC"/>
    <property type="match status" value="1"/>
</dbReference>
<evidence type="ECO:0000256" key="10">
    <source>
        <dbReference type="PROSITE-ProRule" id="PRU00409"/>
    </source>
</evidence>
<evidence type="ECO:0000256" key="1">
    <source>
        <dbReference type="ARBA" id="ARBA00005174"/>
    </source>
</evidence>
<dbReference type="Gene3D" id="3.30.1490.20">
    <property type="entry name" value="ATP-grasp fold, A domain"/>
    <property type="match status" value="1"/>
</dbReference>
<dbReference type="PROSITE" id="PS50975">
    <property type="entry name" value="ATP_GRASP"/>
    <property type="match status" value="1"/>
</dbReference>